<comment type="function">
    <text evidence="1">Responsible for the formation of the pyrimidine heterocycle in the thiamine biosynthesis pathway. Catalyzes the formation of hydroxymethylpyrimidine phosphate (HMP-P) from histidine and pyridoxal phosphate (PLP). The protein uses PLP and the active site histidine to form HMP-P, generating an inactive enzyme. The enzyme can only undergo a single turnover, which suggests it is a suicide enzyme.</text>
</comment>
<evidence type="ECO:0000256" key="2">
    <source>
        <dbReference type="ARBA" id="ARBA00004948"/>
    </source>
</evidence>
<dbReference type="Proteomes" id="UP000031196">
    <property type="component" value="Unassembled WGS sequence"/>
</dbReference>
<evidence type="ECO:0000256" key="1">
    <source>
        <dbReference type="ARBA" id="ARBA00003469"/>
    </source>
</evidence>
<dbReference type="Gene3D" id="3.40.190.10">
    <property type="entry name" value="Periplasmic binding protein-like II"/>
    <property type="match status" value="2"/>
</dbReference>
<evidence type="ECO:0000256" key="9">
    <source>
        <dbReference type="ARBA" id="ARBA00023004"/>
    </source>
</evidence>
<keyword evidence="7" id="KW-0663">Pyridoxal phosphate</keyword>
<reference evidence="14 15" key="1">
    <citation type="submission" date="2014-12" db="EMBL/GenBank/DDBJ databases">
        <title>Genome sequencing of Arthrobacter phenanthrenivorans SWC37.</title>
        <authorList>
            <person name="Tan P.W."/>
            <person name="Chan K.-G."/>
        </authorList>
    </citation>
    <scope>NUCLEOTIDE SEQUENCE [LARGE SCALE GENOMIC DNA]</scope>
    <source>
        <strain evidence="14 15">SWC37</strain>
    </source>
</reference>
<proteinExistence type="inferred from homology"/>
<dbReference type="AlphaFoldDB" id="A0A0B4CM03"/>
<dbReference type="GO" id="GO:0009228">
    <property type="term" value="P:thiamine biosynthetic process"/>
    <property type="evidence" value="ECO:0007669"/>
    <property type="project" value="UniProtKB-KW"/>
</dbReference>
<evidence type="ECO:0000256" key="6">
    <source>
        <dbReference type="ARBA" id="ARBA00022723"/>
    </source>
</evidence>
<dbReference type="RefSeq" id="WP_043456116.1">
    <property type="nucleotide sequence ID" value="NZ_JWTB01000049.1"/>
</dbReference>
<evidence type="ECO:0000256" key="10">
    <source>
        <dbReference type="ARBA" id="ARBA00033171"/>
    </source>
</evidence>
<keyword evidence="5" id="KW-0808">Transferase</keyword>
<dbReference type="PANTHER" id="PTHR31528">
    <property type="entry name" value="4-AMINO-5-HYDROXYMETHYL-2-METHYLPYRIMIDINE PHOSPHATE SYNTHASE THI11-RELATED"/>
    <property type="match status" value="1"/>
</dbReference>
<evidence type="ECO:0000313" key="15">
    <source>
        <dbReference type="Proteomes" id="UP000031196"/>
    </source>
</evidence>
<dbReference type="GO" id="GO:0016740">
    <property type="term" value="F:transferase activity"/>
    <property type="evidence" value="ECO:0007669"/>
    <property type="project" value="UniProtKB-KW"/>
</dbReference>
<sequence length="340" mass="35358">MQRSITKLLTAAIAAGAMLLSGCAASPSASGTGGENSVRFQMHWSWSASTAGFAVAQADGLYKDAGIDAKIEQGTGSGTAVQLVANGQADIGIADAVPISQQIEKGAPLVIVATVNQVTNIAMQVLNKSGINSVQDLKGKTVAVPQGSAHAFLFPLFLEANGLSEKDVTISNVPFASMPAALLQGNVDAIVGGQDTAVSLEQQHADFKNFPFADHGVSPVAHSIFTTQSFAEKNPDAVKKFVSASLKGWASARDNPEHAVAAVKQLLPDSVDDTVRAELTFLLPLLCAADANAIGRAEPTHWQQSNDILTKAKLLPAPLDTAKSVSYDFLPPASDLKSCK</sequence>
<feature type="signal peptide" evidence="12">
    <location>
        <begin position="1"/>
        <end position="24"/>
    </location>
</feature>
<keyword evidence="8" id="KW-0784">Thiamine biosynthesis</keyword>
<dbReference type="PROSITE" id="PS51257">
    <property type="entry name" value="PROKAR_LIPOPROTEIN"/>
    <property type="match status" value="1"/>
</dbReference>
<comment type="pathway">
    <text evidence="2">Cofactor biosynthesis; thiamine diphosphate biosynthesis.</text>
</comment>
<comment type="caution">
    <text evidence="14">The sequence shown here is derived from an EMBL/GenBank/DDBJ whole genome shotgun (WGS) entry which is preliminary data.</text>
</comment>
<dbReference type="CDD" id="cd01008">
    <property type="entry name" value="PBP2_NrtA_SsuA_CpmA_like"/>
    <property type="match status" value="1"/>
</dbReference>
<evidence type="ECO:0000313" key="14">
    <source>
        <dbReference type="EMBL" id="KIC62264.1"/>
    </source>
</evidence>
<protein>
    <recommendedName>
        <fullName evidence="10">Thiamine pyrimidine synthase</fullName>
    </recommendedName>
</protein>
<comment type="subunit">
    <text evidence="4">Homodimer.</text>
</comment>
<evidence type="ECO:0000256" key="5">
    <source>
        <dbReference type="ARBA" id="ARBA00022679"/>
    </source>
</evidence>
<feature type="chain" id="PRO_5002102170" description="Thiamine pyrimidine synthase" evidence="12">
    <location>
        <begin position="25"/>
        <end position="340"/>
    </location>
</feature>
<evidence type="ECO:0000256" key="8">
    <source>
        <dbReference type="ARBA" id="ARBA00022977"/>
    </source>
</evidence>
<gene>
    <name evidence="14" type="ORF">RM50_19580</name>
</gene>
<dbReference type="GO" id="GO:0046872">
    <property type="term" value="F:metal ion binding"/>
    <property type="evidence" value="ECO:0007669"/>
    <property type="project" value="UniProtKB-KW"/>
</dbReference>
<accession>A0A0B4CM03</accession>
<dbReference type="Pfam" id="PF09084">
    <property type="entry name" value="NMT1"/>
    <property type="match status" value="1"/>
</dbReference>
<dbReference type="EMBL" id="JWTB01000049">
    <property type="protein sequence ID" value="KIC62264.1"/>
    <property type="molecule type" value="Genomic_DNA"/>
</dbReference>
<dbReference type="InterPro" id="IPR027939">
    <property type="entry name" value="NMT1/THI5"/>
</dbReference>
<evidence type="ECO:0000256" key="4">
    <source>
        <dbReference type="ARBA" id="ARBA00011738"/>
    </source>
</evidence>
<dbReference type="SMART" id="SM00062">
    <property type="entry name" value="PBPb"/>
    <property type="match status" value="1"/>
</dbReference>
<name>A0A0B4CM03_PSEPS</name>
<evidence type="ECO:0000256" key="11">
    <source>
        <dbReference type="ARBA" id="ARBA00048179"/>
    </source>
</evidence>
<comment type="similarity">
    <text evidence="3">Belongs to the NMT1/THI5 family.</text>
</comment>
<comment type="catalytic activity">
    <reaction evidence="11">
        <text>N(6)-(pyridoxal phosphate)-L-lysyl-[4-amino-5-hydroxymethyl-2-methylpyrimidine phosphate synthase] + L-histidyl-[4-amino-5-hydroxymethyl-2-methylpyrimidine phosphate synthase] + 2 Fe(3+) + 4 H2O = L-lysyl-[4-amino-5-hydroxymethyl-2-methylpyrimidine phosphate synthase] + (2S)-2-amino-5-hydroxy-4-oxopentanoyl-[4-amino-5-hydroxymethyl-2-methylpyrimidine phosphate synthase] + 4-amino-2-methyl-5-(phosphooxymethyl)pyrimidine + 3-oxopropanoate + 2 Fe(2+) + 2 H(+)</text>
        <dbReference type="Rhea" id="RHEA:65756"/>
        <dbReference type="Rhea" id="RHEA-COMP:16892"/>
        <dbReference type="Rhea" id="RHEA-COMP:16893"/>
        <dbReference type="Rhea" id="RHEA-COMP:16894"/>
        <dbReference type="Rhea" id="RHEA-COMP:16895"/>
        <dbReference type="ChEBI" id="CHEBI:15377"/>
        <dbReference type="ChEBI" id="CHEBI:15378"/>
        <dbReference type="ChEBI" id="CHEBI:29033"/>
        <dbReference type="ChEBI" id="CHEBI:29034"/>
        <dbReference type="ChEBI" id="CHEBI:29969"/>
        <dbReference type="ChEBI" id="CHEBI:29979"/>
        <dbReference type="ChEBI" id="CHEBI:33190"/>
        <dbReference type="ChEBI" id="CHEBI:58354"/>
        <dbReference type="ChEBI" id="CHEBI:143915"/>
        <dbReference type="ChEBI" id="CHEBI:157692"/>
    </reaction>
    <physiologicalReaction direction="left-to-right" evidence="11">
        <dbReference type="Rhea" id="RHEA:65757"/>
    </physiologicalReaction>
</comment>
<evidence type="ECO:0000256" key="7">
    <source>
        <dbReference type="ARBA" id="ARBA00022898"/>
    </source>
</evidence>
<dbReference type="InterPro" id="IPR001638">
    <property type="entry name" value="Solute-binding_3/MltF_N"/>
</dbReference>
<dbReference type="OrthoDB" id="174578at2"/>
<dbReference type="InterPro" id="IPR015168">
    <property type="entry name" value="SsuA/THI5"/>
</dbReference>
<evidence type="ECO:0000259" key="13">
    <source>
        <dbReference type="SMART" id="SM00062"/>
    </source>
</evidence>
<keyword evidence="12" id="KW-0732">Signal</keyword>
<keyword evidence="9" id="KW-0408">Iron</keyword>
<organism evidence="14 15">
    <name type="scientific">Pseudarthrobacter phenanthrenivorans</name>
    <name type="common">Arthrobacter phenanthrenivorans</name>
    <dbReference type="NCBI Taxonomy" id="361575"/>
    <lineage>
        <taxon>Bacteria</taxon>
        <taxon>Bacillati</taxon>
        <taxon>Actinomycetota</taxon>
        <taxon>Actinomycetes</taxon>
        <taxon>Micrococcales</taxon>
        <taxon>Micrococcaceae</taxon>
        <taxon>Pseudarthrobacter</taxon>
    </lineage>
</organism>
<keyword evidence="6" id="KW-0479">Metal-binding</keyword>
<feature type="domain" description="Solute-binding protein family 3/N-terminal" evidence="13">
    <location>
        <begin position="37"/>
        <end position="253"/>
    </location>
</feature>
<dbReference type="SUPFAM" id="SSF53850">
    <property type="entry name" value="Periplasmic binding protein-like II"/>
    <property type="match status" value="1"/>
</dbReference>
<evidence type="ECO:0000256" key="3">
    <source>
        <dbReference type="ARBA" id="ARBA00009406"/>
    </source>
</evidence>
<evidence type="ECO:0000256" key="12">
    <source>
        <dbReference type="SAM" id="SignalP"/>
    </source>
</evidence>
<dbReference type="PANTHER" id="PTHR31528:SF1">
    <property type="entry name" value="4-AMINO-5-HYDROXYMETHYL-2-METHYLPYRIMIDINE PHOSPHATE SYNTHASE THI11-RELATED"/>
    <property type="match status" value="1"/>
</dbReference>